<evidence type="ECO:0000313" key="3">
    <source>
        <dbReference type="Proteomes" id="UP001430953"/>
    </source>
</evidence>
<name>A0AAW2EL15_9HYME</name>
<gene>
    <name evidence="1" type="ORF">PUN28_016991</name>
    <name evidence="2" type="ORF">PUN28_016997</name>
</gene>
<reference evidence="2 3" key="1">
    <citation type="submission" date="2023-03" db="EMBL/GenBank/DDBJ databases">
        <title>High recombination rates correlate with genetic variation in Cardiocondyla obscurior ants.</title>
        <authorList>
            <person name="Errbii M."/>
        </authorList>
    </citation>
    <scope>NUCLEOTIDE SEQUENCE [LARGE SCALE GENOMIC DNA]</scope>
    <source>
        <strain evidence="2">Alpha-2009</strain>
        <tissue evidence="2">Whole body</tissue>
    </source>
</reference>
<comment type="caution">
    <text evidence="2">The sequence shown here is derived from an EMBL/GenBank/DDBJ whole genome shotgun (WGS) entry which is preliminary data.</text>
</comment>
<dbReference type="EMBL" id="JADYXP020000020">
    <property type="protein sequence ID" value="KAL0104007.1"/>
    <property type="molecule type" value="Genomic_DNA"/>
</dbReference>
<proteinExistence type="predicted"/>
<keyword evidence="3" id="KW-1185">Reference proteome</keyword>
<dbReference type="Proteomes" id="UP001430953">
    <property type="component" value="Unassembled WGS sequence"/>
</dbReference>
<dbReference type="EMBL" id="JADYXP020000020">
    <property type="protein sequence ID" value="KAL0104013.1"/>
    <property type="molecule type" value="Genomic_DNA"/>
</dbReference>
<protein>
    <recommendedName>
        <fullName evidence="4">BED-type domain-containing protein</fullName>
    </recommendedName>
</protein>
<evidence type="ECO:0000313" key="2">
    <source>
        <dbReference type="EMBL" id="KAL0104013.1"/>
    </source>
</evidence>
<dbReference type="AlphaFoldDB" id="A0AAW2EL15"/>
<evidence type="ECO:0000313" key="1">
    <source>
        <dbReference type="EMBL" id="KAL0104007.1"/>
    </source>
</evidence>
<sequence>MDISKKGAIKKVLGKRIVRNFQTSWLDDKAFKGWLASYHENNAMCTVCNKLIRCCKSDLLRHSQSVKHITNINANAKNCNVESKNDQISHANARCYQFSEIAF</sequence>
<organism evidence="2 3">
    <name type="scientific">Cardiocondyla obscurior</name>
    <dbReference type="NCBI Taxonomy" id="286306"/>
    <lineage>
        <taxon>Eukaryota</taxon>
        <taxon>Metazoa</taxon>
        <taxon>Ecdysozoa</taxon>
        <taxon>Arthropoda</taxon>
        <taxon>Hexapoda</taxon>
        <taxon>Insecta</taxon>
        <taxon>Pterygota</taxon>
        <taxon>Neoptera</taxon>
        <taxon>Endopterygota</taxon>
        <taxon>Hymenoptera</taxon>
        <taxon>Apocrita</taxon>
        <taxon>Aculeata</taxon>
        <taxon>Formicoidea</taxon>
        <taxon>Formicidae</taxon>
        <taxon>Myrmicinae</taxon>
        <taxon>Cardiocondyla</taxon>
    </lineage>
</organism>
<accession>A0AAW2EL15</accession>
<evidence type="ECO:0008006" key="4">
    <source>
        <dbReference type="Google" id="ProtNLM"/>
    </source>
</evidence>